<accession>A0A0L0FTS9</accession>
<organism evidence="1 2">
    <name type="scientific">Sphaeroforma arctica JP610</name>
    <dbReference type="NCBI Taxonomy" id="667725"/>
    <lineage>
        <taxon>Eukaryota</taxon>
        <taxon>Ichthyosporea</taxon>
        <taxon>Ichthyophonida</taxon>
        <taxon>Sphaeroforma</taxon>
    </lineage>
</organism>
<proteinExistence type="predicted"/>
<protein>
    <submittedName>
        <fullName evidence="1">Uncharacterized protein</fullName>
    </submittedName>
</protein>
<reference evidence="1 2" key="1">
    <citation type="submission" date="2011-02" db="EMBL/GenBank/DDBJ databases">
        <title>The Genome Sequence of Sphaeroforma arctica JP610.</title>
        <authorList>
            <consortium name="The Broad Institute Genome Sequencing Platform"/>
            <person name="Russ C."/>
            <person name="Cuomo C."/>
            <person name="Young S.K."/>
            <person name="Zeng Q."/>
            <person name="Gargeya S."/>
            <person name="Alvarado L."/>
            <person name="Berlin A."/>
            <person name="Chapman S.B."/>
            <person name="Chen Z."/>
            <person name="Freedman E."/>
            <person name="Gellesch M."/>
            <person name="Goldberg J."/>
            <person name="Griggs A."/>
            <person name="Gujja S."/>
            <person name="Heilman E."/>
            <person name="Heiman D."/>
            <person name="Howarth C."/>
            <person name="Mehta T."/>
            <person name="Neiman D."/>
            <person name="Pearson M."/>
            <person name="Roberts A."/>
            <person name="Saif S."/>
            <person name="Shea T."/>
            <person name="Shenoy N."/>
            <person name="Sisk P."/>
            <person name="Stolte C."/>
            <person name="Sykes S."/>
            <person name="White J."/>
            <person name="Yandava C."/>
            <person name="Burger G."/>
            <person name="Gray M.W."/>
            <person name="Holland P.W.H."/>
            <person name="King N."/>
            <person name="Lang F.B.F."/>
            <person name="Roger A.J."/>
            <person name="Ruiz-Trillo I."/>
            <person name="Haas B."/>
            <person name="Nusbaum C."/>
            <person name="Birren B."/>
        </authorList>
    </citation>
    <scope>NUCLEOTIDE SEQUENCE [LARGE SCALE GENOMIC DNA]</scope>
    <source>
        <strain evidence="1 2">JP610</strain>
    </source>
</reference>
<dbReference type="Proteomes" id="UP000054560">
    <property type="component" value="Unassembled WGS sequence"/>
</dbReference>
<dbReference type="RefSeq" id="XP_014153888.1">
    <property type="nucleotide sequence ID" value="XM_014298413.1"/>
</dbReference>
<dbReference type="EMBL" id="KQ242213">
    <property type="protein sequence ID" value="KNC79986.1"/>
    <property type="molecule type" value="Genomic_DNA"/>
</dbReference>
<keyword evidence="2" id="KW-1185">Reference proteome</keyword>
<gene>
    <name evidence="1" type="ORF">SARC_07641</name>
</gene>
<name>A0A0L0FTS9_9EUKA</name>
<dbReference type="AlphaFoldDB" id="A0A0L0FTS9"/>
<dbReference type="GeneID" id="25908145"/>
<sequence>MVPIGDEEVTCTGHNCGYPMGDEALIDCAKLPLSSNDWEVGTVTLCESCLRELCGEQCLSGSDGSLNTYYCRFSGYHGNIARIPDNPVLLEHNLPETSDAHG</sequence>
<evidence type="ECO:0000313" key="2">
    <source>
        <dbReference type="Proteomes" id="UP000054560"/>
    </source>
</evidence>
<evidence type="ECO:0000313" key="1">
    <source>
        <dbReference type="EMBL" id="KNC79986.1"/>
    </source>
</evidence>